<dbReference type="PANTHER" id="PTHR13479:SF40">
    <property type="entry name" value="SMALL RIBOSOMAL SUBUNIT PROTEIN BS18M"/>
    <property type="match status" value="1"/>
</dbReference>
<dbReference type="GO" id="GO:0003735">
    <property type="term" value="F:structural constituent of ribosome"/>
    <property type="evidence" value="ECO:0007669"/>
    <property type="project" value="InterPro"/>
</dbReference>
<comment type="similarity">
    <text evidence="1">Belongs to the bacterial ribosomal protein bS18 family.</text>
</comment>
<dbReference type="InterPro" id="IPR001648">
    <property type="entry name" value="Ribosomal_bS18"/>
</dbReference>
<organism evidence="6">
    <name type="scientific">Blastobotrys adeninivorans</name>
    <name type="common">Yeast</name>
    <name type="synonym">Arxula adeninivorans</name>
    <dbReference type="NCBI Taxonomy" id="409370"/>
    <lineage>
        <taxon>Eukaryota</taxon>
        <taxon>Fungi</taxon>
        <taxon>Dikarya</taxon>
        <taxon>Ascomycota</taxon>
        <taxon>Saccharomycotina</taxon>
        <taxon>Dipodascomycetes</taxon>
        <taxon>Dipodascales</taxon>
        <taxon>Trichomonascaceae</taxon>
        <taxon>Blastobotrys</taxon>
    </lineage>
</organism>
<evidence type="ECO:0000256" key="5">
    <source>
        <dbReference type="SAM" id="MobiDB-lite"/>
    </source>
</evidence>
<dbReference type="Pfam" id="PF01084">
    <property type="entry name" value="Ribosomal_S18"/>
    <property type="match status" value="1"/>
</dbReference>
<evidence type="ECO:0000313" key="6">
    <source>
        <dbReference type="EMBL" id="CDP37937.1"/>
    </source>
</evidence>
<reference evidence="6" key="1">
    <citation type="submission" date="2014-02" db="EMBL/GenBank/DDBJ databases">
        <authorList>
            <person name="Genoscope - CEA"/>
        </authorList>
    </citation>
    <scope>NUCLEOTIDE SEQUENCE</scope>
    <source>
        <strain evidence="6">LS3</strain>
    </source>
</reference>
<evidence type="ECO:0000256" key="1">
    <source>
        <dbReference type="ARBA" id="ARBA00005589"/>
    </source>
</evidence>
<name>A0A060TGE7_BLAAD</name>
<dbReference type="SUPFAM" id="SSF46911">
    <property type="entry name" value="Ribosomal protein S18"/>
    <property type="match status" value="1"/>
</dbReference>
<dbReference type="GO" id="GO:0005763">
    <property type="term" value="C:mitochondrial small ribosomal subunit"/>
    <property type="evidence" value="ECO:0007669"/>
    <property type="project" value="TreeGrafter"/>
</dbReference>
<proteinExistence type="inferred from homology"/>
<evidence type="ECO:0000256" key="2">
    <source>
        <dbReference type="ARBA" id="ARBA00022980"/>
    </source>
</evidence>
<accession>A0A060TGE7</accession>
<keyword evidence="3" id="KW-0687">Ribonucleoprotein</keyword>
<feature type="region of interest" description="Disordered" evidence="5">
    <location>
        <begin position="32"/>
        <end position="51"/>
    </location>
</feature>
<protein>
    <recommendedName>
        <fullName evidence="4">Small ribosomal subunit protein bS18m</fullName>
    </recommendedName>
</protein>
<dbReference type="InterPro" id="IPR036870">
    <property type="entry name" value="Ribosomal_bS18_sf"/>
</dbReference>
<dbReference type="PhylomeDB" id="A0A060TGE7"/>
<sequence length="197" mass="22272">MLRTRLGGLARAGYSLPFCGLRQFSSSMRVRNSEGAAEPEKAEKTEKKKLDWGQKQMGYRSGSSIIPRVVKHFQDTDKTAQEESIDMEFVKTFTPGMTYDPFDFSVASARLEKKVKRTRPAVDNFAKHNVDPLKAWKYPELLSNYITTNGQIMPGYVLGHKRKTQKRLSKAIRRARAAGLLSSVHKAPKYLPVDSFA</sequence>
<dbReference type="GO" id="GO:0032543">
    <property type="term" value="P:mitochondrial translation"/>
    <property type="evidence" value="ECO:0007669"/>
    <property type="project" value="TreeGrafter"/>
</dbReference>
<feature type="compositionally biased region" description="Basic and acidic residues" evidence="5">
    <location>
        <begin position="38"/>
        <end position="51"/>
    </location>
</feature>
<dbReference type="PANTHER" id="PTHR13479">
    <property type="entry name" value="30S RIBOSOMAL PROTEIN S18"/>
    <property type="match status" value="1"/>
</dbReference>
<evidence type="ECO:0000256" key="3">
    <source>
        <dbReference type="ARBA" id="ARBA00023274"/>
    </source>
</evidence>
<dbReference type="AlphaFoldDB" id="A0A060TGE7"/>
<keyword evidence="2" id="KW-0689">Ribosomal protein</keyword>
<gene>
    <name evidence="6" type="ORF">GNLVRS02_ARAD1D22990g</name>
</gene>
<dbReference type="EMBL" id="HG937694">
    <property type="protein sequence ID" value="CDP37937.1"/>
    <property type="molecule type" value="Genomic_DNA"/>
</dbReference>
<dbReference type="Gene3D" id="4.10.640.10">
    <property type="entry name" value="Ribosomal protein S18"/>
    <property type="match status" value="1"/>
</dbReference>
<reference evidence="6" key="2">
    <citation type="submission" date="2014-06" db="EMBL/GenBank/DDBJ databases">
        <title>The complete genome of Blastobotrys (Arxula) adeninivorans LS3 - a yeast of biotechnological interest.</title>
        <authorList>
            <person name="Kunze G."/>
            <person name="Gaillardin C."/>
            <person name="Czernicka M."/>
            <person name="Durrens P."/>
            <person name="Martin T."/>
            <person name="Boer E."/>
            <person name="Gabaldon T."/>
            <person name="Cruz J."/>
            <person name="Talla E."/>
            <person name="Marck C."/>
            <person name="Goffeau A."/>
            <person name="Barbe V."/>
            <person name="Baret P."/>
            <person name="Baronian K."/>
            <person name="Beier S."/>
            <person name="Bleykasten C."/>
            <person name="Bode R."/>
            <person name="Casaregola S."/>
            <person name="Despons L."/>
            <person name="Fairhead C."/>
            <person name="Giersberg M."/>
            <person name="Gierski P."/>
            <person name="Hahnel U."/>
            <person name="Hartmann A."/>
            <person name="Jankowska D."/>
            <person name="Jubin C."/>
            <person name="Jung P."/>
            <person name="Lafontaine I."/>
            <person name="Leh-Louis V."/>
            <person name="Lemaire M."/>
            <person name="Marcet-Houben M."/>
            <person name="Mascher M."/>
            <person name="Morel G."/>
            <person name="Richard G.-F."/>
            <person name="Riechen J."/>
            <person name="Sacerdot C."/>
            <person name="Sarkar A."/>
            <person name="Savel G."/>
            <person name="Schacherer J."/>
            <person name="Sherman D."/>
            <person name="Straub M.-L."/>
            <person name="Stein N."/>
            <person name="Thierry A."/>
            <person name="Trautwein-Schult A."/>
            <person name="Westhof E."/>
            <person name="Worch S."/>
            <person name="Dujon B."/>
            <person name="Souciet J.-L."/>
            <person name="Wincker P."/>
            <person name="Scholz U."/>
            <person name="Neuveglise N."/>
        </authorList>
    </citation>
    <scope>NUCLEOTIDE SEQUENCE</scope>
    <source>
        <strain evidence="6">LS3</strain>
    </source>
</reference>
<dbReference type="GO" id="GO:0070181">
    <property type="term" value="F:small ribosomal subunit rRNA binding"/>
    <property type="evidence" value="ECO:0007669"/>
    <property type="project" value="TreeGrafter"/>
</dbReference>
<evidence type="ECO:0000256" key="4">
    <source>
        <dbReference type="ARBA" id="ARBA00035264"/>
    </source>
</evidence>